<keyword evidence="6" id="KW-0547">Nucleotide-binding</keyword>
<evidence type="ECO:0000313" key="13">
    <source>
        <dbReference type="EMBL" id="GED23749.1"/>
    </source>
</evidence>
<comment type="catalytic activity">
    <reaction evidence="8">
        <text>alpha-D-mannose 1-phosphate + GTP + H(+) = GDP-alpha-D-mannose + diphosphate</text>
        <dbReference type="Rhea" id="RHEA:15229"/>
        <dbReference type="ChEBI" id="CHEBI:15378"/>
        <dbReference type="ChEBI" id="CHEBI:33019"/>
        <dbReference type="ChEBI" id="CHEBI:37565"/>
        <dbReference type="ChEBI" id="CHEBI:57527"/>
        <dbReference type="ChEBI" id="CHEBI:58409"/>
        <dbReference type="EC" id="2.7.7.13"/>
    </reaction>
</comment>
<evidence type="ECO:0000256" key="4">
    <source>
        <dbReference type="ARBA" id="ARBA00022679"/>
    </source>
</evidence>
<dbReference type="Pfam" id="PF01050">
    <property type="entry name" value="MannoseP_isomer"/>
    <property type="match status" value="1"/>
</dbReference>
<keyword evidence="5 13" id="KW-0548">Nucleotidyltransferase</keyword>
<dbReference type="FunFam" id="2.60.120.10:FF:000032">
    <property type="entry name" value="Mannose-1-phosphate guanylyltransferase/mannose-6-phosphate isomerase"/>
    <property type="match status" value="1"/>
</dbReference>
<dbReference type="PANTHER" id="PTHR46390">
    <property type="entry name" value="MANNOSE-1-PHOSPHATE GUANYLYLTRANSFERASE"/>
    <property type="match status" value="1"/>
</dbReference>
<dbReference type="GO" id="GO:0016853">
    <property type="term" value="F:isomerase activity"/>
    <property type="evidence" value="ECO:0007669"/>
    <property type="project" value="UniProtKB-KW"/>
</dbReference>
<dbReference type="GO" id="GO:0000271">
    <property type="term" value="P:polysaccharide biosynthetic process"/>
    <property type="evidence" value="ECO:0007669"/>
    <property type="project" value="InterPro"/>
</dbReference>
<keyword evidence="7" id="KW-0342">GTP-binding</keyword>
<evidence type="ECO:0000256" key="7">
    <source>
        <dbReference type="ARBA" id="ARBA00023134"/>
    </source>
</evidence>
<dbReference type="EC" id="2.7.7.13" evidence="3"/>
<evidence type="ECO:0000259" key="10">
    <source>
        <dbReference type="Pfam" id="PF00483"/>
    </source>
</evidence>
<feature type="domain" description="Mannose-6-phosphate isomerase type II C-terminal" evidence="11">
    <location>
        <begin position="361"/>
        <end position="475"/>
    </location>
</feature>
<dbReference type="AlphaFoldDB" id="A0A4Y4F0Y8"/>
<dbReference type="InterPro" id="IPR029044">
    <property type="entry name" value="Nucleotide-diphossugar_trans"/>
</dbReference>
<proteinExistence type="inferred from homology"/>
<reference evidence="13 14" key="1">
    <citation type="submission" date="2019-06" db="EMBL/GenBank/DDBJ databases">
        <title>Whole genome shotgun sequence of Halomonas halmophila NBRC 15537.</title>
        <authorList>
            <person name="Hosoyama A."/>
            <person name="Uohara A."/>
            <person name="Ohji S."/>
            <person name="Ichikawa N."/>
        </authorList>
    </citation>
    <scope>NUCLEOTIDE SEQUENCE [LARGE SCALE GENOMIC DNA]</scope>
    <source>
        <strain evidence="13 14">NBRC 15537</strain>
    </source>
</reference>
<dbReference type="InterPro" id="IPR051161">
    <property type="entry name" value="Mannose-6P_isomerase_type2"/>
</dbReference>
<dbReference type="InterPro" id="IPR006375">
    <property type="entry name" value="Man1P_GuaTrfase/Man6P_Isoase"/>
</dbReference>
<dbReference type="Pfam" id="PF00483">
    <property type="entry name" value="NTP_transferase"/>
    <property type="match status" value="1"/>
</dbReference>
<evidence type="ECO:0000256" key="2">
    <source>
        <dbReference type="ARBA" id="ARBA00006115"/>
    </source>
</evidence>
<name>A0A4Y4F0Y8_9GAMM</name>
<dbReference type="InterPro" id="IPR011051">
    <property type="entry name" value="RmlC_Cupin_sf"/>
</dbReference>
<dbReference type="SUPFAM" id="SSF53448">
    <property type="entry name" value="Nucleotide-diphospho-sugar transferases"/>
    <property type="match status" value="1"/>
</dbReference>
<protein>
    <recommendedName>
        <fullName evidence="3">mannose-1-phosphate guanylyltransferase</fullName>
        <ecNumber evidence="3">2.7.7.13</ecNumber>
    </recommendedName>
</protein>
<feature type="domain" description="Nucleotidyl transferase" evidence="10">
    <location>
        <begin position="3"/>
        <end position="296"/>
    </location>
</feature>
<evidence type="ECO:0000313" key="14">
    <source>
        <dbReference type="Proteomes" id="UP000319812"/>
    </source>
</evidence>
<keyword evidence="4 13" id="KW-0808">Transferase</keyword>
<evidence type="ECO:0000259" key="11">
    <source>
        <dbReference type="Pfam" id="PF01050"/>
    </source>
</evidence>
<evidence type="ECO:0000259" key="12">
    <source>
        <dbReference type="Pfam" id="PF22640"/>
    </source>
</evidence>
<dbReference type="InterPro" id="IPR054566">
    <property type="entry name" value="ManC/GMP-like_b-helix"/>
</dbReference>
<dbReference type="InterPro" id="IPR014710">
    <property type="entry name" value="RmlC-like_jellyroll"/>
</dbReference>
<comment type="pathway">
    <text evidence="1">Nucleotide-sugar biosynthesis; GDP-alpha-D-mannose biosynthesis; GDP-alpha-D-mannose from alpha-D-mannose 1-phosphate (GTP route): step 1/1.</text>
</comment>
<dbReference type="InterPro" id="IPR005835">
    <property type="entry name" value="NTP_transferase_dom"/>
</dbReference>
<evidence type="ECO:0000256" key="5">
    <source>
        <dbReference type="ARBA" id="ARBA00022695"/>
    </source>
</evidence>
<evidence type="ECO:0000256" key="8">
    <source>
        <dbReference type="ARBA" id="ARBA00047343"/>
    </source>
</evidence>
<dbReference type="EMBL" id="BJOC01000048">
    <property type="protein sequence ID" value="GED23749.1"/>
    <property type="molecule type" value="Genomic_DNA"/>
</dbReference>
<comment type="caution">
    <text evidence="13">The sequence shown here is derived from an EMBL/GenBank/DDBJ whole genome shotgun (WGS) entry which is preliminary data.</text>
</comment>
<dbReference type="GO" id="GO:0009298">
    <property type="term" value="P:GDP-mannose biosynthetic process"/>
    <property type="evidence" value="ECO:0007669"/>
    <property type="project" value="UniProtKB-UniPathway"/>
</dbReference>
<dbReference type="Gene3D" id="2.60.120.10">
    <property type="entry name" value="Jelly Rolls"/>
    <property type="match status" value="1"/>
</dbReference>
<dbReference type="UniPathway" id="UPA00126">
    <property type="reaction ID" value="UER00930"/>
</dbReference>
<comment type="similarity">
    <text evidence="2 9">Belongs to the mannose-6-phosphate isomerase type 2 family.</text>
</comment>
<feature type="domain" description="MannoseP isomerase/GMP-like beta-helix" evidence="12">
    <location>
        <begin position="309"/>
        <end position="357"/>
    </location>
</feature>
<keyword evidence="13" id="KW-0413">Isomerase</keyword>
<dbReference type="Proteomes" id="UP000319812">
    <property type="component" value="Unassembled WGS sequence"/>
</dbReference>
<dbReference type="GO" id="GO:0004475">
    <property type="term" value="F:mannose-1-phosphate guanylyltransferase (GTP) activity"/>
    <property type="evidence" value="ECO:0007669"/>
    <property type="project" value="UniProtKB-EC"/>
</dbReference>
<dbReference type="Gene3D" id="3.90.550.10">
    <property type="entry name" value="Spore Coat Polysaccharide Biosynthesis Protein SpsA, Chain A"/>
    <property type="match status" value="1"/>
</dbReference>
<dbReference type="NCBIfam" id="TIGR01479">
    <property type="entry name" value="GMP_PMI"/>
    <property type="match status" value="1"/>
</dbReference>
<keyword evidence="14" id="KW-1185">Reference proteome</keyword>
<dbReference type="InterPro" id="IPR049577">
    <property type="entry name" value="GMPP_N"/>
</dbReference>
<evidence type="ECO:0000256" key="6">
    <source>
        <dbReference type="ARBA" id="ARBA00022741"/>
    </source>
</evidence>
<dbReference type="CDD" id="cd02213">
    <property type="entry name" value="cupin_PMI_typeII_C"/>
    <property type="match status" value="1"/>
</dbReference>
<evidence type="ECO:0000256" key="3">
    <source>
        <dbReference type="ARBA" id="ARBA00012387"/>
    </source>
</evidence>
<evidence type="ECO:0000256" key="9">
    <source>
        <dbReference type="RuleBase" id="RU004190"/>
    </source>
</evidence>
<evidence type="ECO:0000256" key="1">
    <source>
        <dbReference type="ARBA" id="ARBA00004823"/>
    </source>
</evidence>
<dbReference type="InterPro" id="IPR001538">
    <property type="entry name" value="Man6P_isomerase-2_C"/>
</dbReference>
<dbReference type="CDD" id="cd02509">
    <property type="entry name" value="GDP-M1P_Guanylyltransferase"/>
    <property type="match status" value="1"/>
</dbReference>
<dbReference type="FunFam" id="3.90.550.10:FF:000046">
    <property type="entry name" value="Mannose-1-phosphate guanylyltransferase (GDP)"/>
    <property type="match status" value="1"/>
</dbReference>
<dbReference type="PANTHER" id="PTHR46390:SF1">
    <property type="entry name" value="MANNOSE-1-PHOSPHATE GUANYLYLTRANSFERASE"/>
    <property type="match status" value="1"/>
</dbReference>
<sequence length="485" mass="53513">MHVVIIAGGSGSRLWPISQKAHPKPFLRLDGATSLLQQTYQRGQFACGEDGMESVTTVTHRELFFRTEDEYQALAPQQPLHYLLEPCGRNTAPAICAAALELKQRYGEDAMLLVLPADHRISDESAFAEAVKHAAVAAADDQLVTFGITPTRAETGFGYIEVREAFHPAESPIQPALGFTEKPDPTTAEHYLASGRHFWNSGMFCFTAATLLAELAQHAPALLEHTQAALGAARYSEGEKHSVAQLDPEHFATLANDSIDCALMEHSSKLAVVPCDIGWSDIGSWQAMADLTPADAQGNRVQGDVEMEDTQDCYIHSHHALTATLGVQDLVIVDTPGALLVAHRDRSQDVKQLAERLASHDSQYQWHQGKVHRPWGTYTVLEEGHRFKIKRIEVKPGASLSLQMHHHRSEHWVVVSGTARVTNEDSDFLLRTNESTYIPVGYRHRLENPGLMPLVVIEVQSGDYLGEDDIHRFDDGTGSGLPRFT</sequence>
<dbReference type="RefSeq" id="WP_141321718.1">
    <property type="nucleotide sequence ID" value="NZ_BJOC01000048.1"/>
</dbReference>
<dbReference type="GO" id="GO:0005525">
    <property type="term" value="F:GTP binding"/>
    <property type="evidence" value="ECO:0007669"/>
    <property type="project" value="UniProtKB-KW"/>
</dbReference>
<accession>A0A4Y4F0Y8</accession>
<dbReference type="SUPFAM" id="SSF51182">
    <property type="entry name" value="RmlC-like cupins"/>
    <property type="match status" value="1"/>
</dbReference>
<organism evidence="13 14">
    <name type="scientific">Halomonas halmophila</name>
    <dbReference type="NCBI Taxonomy" id="252"/>
    <lineage>
        <taxon>Bacteria</taxon>
        <taxon>Pseudomonadati</taxon>
        <taxon>Pseudomonadota</taxon>
        <taxon>Gammaproteobacteria</taxon>
        <taxon>Oceanospirillales</taxon>
        <taxon>Halomonadaceae</taxon>
        <taxon>Halomonas</taxon>
    </lineage>
</organism>
<dbReference type="OrthoDB" id="9806359at2"/>
<gene>
    <name evidence="13" type="ORF">HHA01_27260</name>
</gene>
<dbReference type="Pfam" id="PF22640">
    <property type="entry name" value="ManC_GMP_beta-helix"/>
    <property type="match status" value="1"/>
</dbReference>